<accession>A0A210PI65</accession>
<evidence type="ECO:0000256" key="6">
    <source>
        <dbReference type="ARBA" id="ARBA00023273"/>
    </source>
</evidence>
<dbReference type="InterPro" id="IPR009524">
    <property type="entry name" value="CFAP68"/>
</dbReference>
<dbReference type="GO" id="GO:0005930">
    <property type="term" value="C:axoneme"/>
    <property type="evidence" value="ECO:0007669"/>
    <property type="project" value="UniProtKB-ARBA"/>
</dbReference>
<comment type="subcellular location">
    <subcellularLocation>
        <location evidence="1">Cytoplasm</location>
        <location evidence="1">Cytoskeleton</location>
        <location evidence="1">Flagellum axoneme</location>
    </subcellularLocation>
</comment>
<keyword evidence="6" id="KW-0966">Cell projection</keyword>
<reference evidence="10 11" key="1">
    <citation type="journal article" date="2017" name="Nat. Ecol. Evol.">
        <title>Scallop genome provides insights into evolution of bilaterian karyotype and development.</title>
        <authorList>
            <person name="Wang S."/>
            <person name="Zhang J."/>
            <person name="Jiao W."/>
            <person name="Li J."/>
            <person name="Xun X."/>
            <person name="Sun Y."/>
            <person name="Guo X."/>
            <person name="Huan P."/>
            <person name="Dong B."/>
            <person name="Zhang L."/>
            <person name="Hu X."/>
            <person name="Sun X."/>
            <person name="Wang J."/>
            <person name="Zhao C."/>
            <person name="Wang Y."/>
            <person name="Wang D."/>
            <person name="Huang X."/>
            <person name="Wang R."/>
            <person name="Lv J."/>
            <person name="Li Y."/>
            <person name="Zhang Z."/>
            <person name="Liu B."/>
            <person name="Lu W."/>
            <person name="Hui Y."/>
            <person name="Liang J."/>
            <person name="Zhou Z."/>
            <person name="Hou R."/>
            <person name="Li X."/>
            <person name="Liu Y."/>
            <person name="Li H."/>
            <person name="Ning X."/>
            <person name="Lin Y."/>
            <person name="Zhao L."/>
            <person name="Xing Q."/>
            <person name="Dou J."/>
            <person name="Li Y."/>
            <person name="Mao J."/>
            <person name="Guo H."/>
            <person name="Dou H."/>
            <person name="Li T."/>
            <person name="Mu C."/>
            <person name="Jiang W."/>
            <person name="Fu Q."/>
            <person name="Fu X."/>
            <person name="Miao Y."/>
            <person name="Liu J."/>
            <person name="Yu Q."/>
            <person name="Li R."/>
            <person name="Liao H."/>
            <person name="Li X."/>
            <person name="Kong Y."/>
            <person name="Jiang Z."/>
            <person name="Chourrout D."/>
            <person name="Li R."/>
            <person name="Bao Z."/>
        </authorList>
    </citation>
    <scope>NUCLEOTIDE SEQUENCE [LARGE SCALE GENOMIC DNA]</scope>
    <source>
        <strain evidence="10 11">PY_sf001</strain>
    </source>
</reference>
<evidence type="ECO:0000313" key="10">
    <source>
        <dbReference type="EMBL" id="OWF36188.1"/>
    </source>
</evidence>
<dbReference type="Pfam" id="PF06608">
    <property type="entry name" value="CFAP68"/>
    <property type="match status" value="1"/>
</dbReference>
<dbReference type="PANTHER" id="PTHR31180">
    <property type="entry name" value="CILIA- AND FLAGELLA-ASSOCIATED PROTEIN 107-RELATED"/>
    <property type="match status" value="1"/>
</dbReference>
<protein>
    <submittedName>
        <fullName evidence="10">UPF0686 protein C11orf1-like</fullName>
    </submittedName>
</protein>
<evidence type="ECO:0000256" key="1">
    <source>
        <dbReference type="ARBA" id="ARBA00004611"/>
    </source>
</evidence>
<evidence type="ECO:0000256" key="3">
    <source>
        <dbReference type="ARBA" id="ARBA00022846"/>
    </source>
</evidence>
<proteinExistence type="predicted"/>
<dbReference type="Proteomes" id="UP000242188">
    <property type="component" value="Unassembled WGS sequence"/>
</dbReference>
<dbReference type="STRING" id="6573.A0A210PI65"/>
<evidence type="ECO:0000256" key="9">
    <source>
        <dbReference type="SAM" id="MobiDB-lite"/>
    </source>
</evidence>
<comment type="caution">
    <text evidence="10">The sequence shown here is derived from an EMBL/GenBank/DDBJ whole genome shotgun (WGS) entry which is preliminary data.</text>
</comment>
<evidence type="ECO:0000256" key="4">
    <source>
        <dbReference type="ARBA" id="ARBA00023069"/>
    </source>
</evidence>
<dbReference type="PANTHER" id="PTHR31180:SF3">
    <property type="entry name" value="EXPRESSED SEQUENCE EH456644"/>
    <property type="match status" value="1"/>
</dbReference>
<feature type="region of interest" description="Disordered" evidence="9">
    <location>
        <begin position="133"/>
        <end position="157"/>
    </location>
</feature>
<keyword evidence="4" id="KW-0969">Cilium</keyword>
<sequence length="157" mass="18292">MEQEPPFRAMVRASGLGEVWTHTHDIEKFDQFGWRCTNKENSFANSTLVGNWNEQRFDVEKLKEAKPLPSQYNHYFEPTYGTNYNRQPYKVPEELKHLKARHSHAFPGHQPEIDSNSSKAVYNSWETTTRSSYVDPRIRVQPIQPPTQESSKEAPAQ</sequence>
<evidence type="ECO:0000256" key="7">
    <source>
        <dbReference type="ARBA" id="ARBA00035003"/>
    </source>
</evidence>
<dbReference type="AlphaFoldDB" id="A0A210PI65"/>
<keyword evidence="3" id="KW-0282">Flagellum</keyword>
<dbReference type="InterPro" id="IPR037662">
    <property type="entry name" value="CFAP68/107"/>
</dbReference>
<keyword evidence="5" id="KW-0206">Cytoskeleton</keyword>
<evidence type="ECO:0000256" key="2">
    <source>
        <dbReference type="ARBA" id="ARBA00022490"/>
    </source>
</evidence>
<gene>
    <name evidence="10" type="ORF">KP79_PYT22564</name>
</gene>
<dbReference type="GO" id="GO:0030317">
    <property type="term" value="P:flagellated sperm motility"/>
    <property type="evidence" value="ECO:0007669"/>
    <property type="project" value="InterPro"/>
</dbReference>
<name>A0A210PI65_MIZYE</name>
<keyword evidence="2" id="KW-0963">Cytoplasm</keyword>
<dbReference type="GO" id="GO:0005634">
    <property type="term" value="C:nucleus"/>
    <property type="evidence" value="ECO:0007669"/>
    <property type="project" value="InterPro"/>
</dbReference>
<dbReference type="EMBL" id="NEDP02076664">
    <property type="protein sequence ID" value="OWF36188.1"/>
    <property type="molecule type" value="Genomic_DNA"/>
</dbReference>
<evidence type="ECO:0000256" key="5">
    <source>
        <dbReference type="ARBA" id="ARBA00023212"/>
    </source>
</evidence>
<comment type="function">
    <text evidence="7">Microtubule inner protein (MIP) part of the dynein-decorated doublet microtubules (DMTs) in cilia axoneme, which is required for motile cilia beating.</text>
</comment>
<comment type="subunit">
    <text evidence="8">Microtubule inner protein component of sperm flagellar doublet microtubules.</text>
</comment>
<evidence type="ECO:0000313" key="11">
    <source>
        <dbReference type="Proteomes" id="UP000242188"/>
    </source>
</evidence>
<organism evidence="10 11">
    <name type="scientific">Mizuhopecten yessoensis</name>
    <name type="common">Japanese scallop</name>
    <name type="synonym">Patinopecten yessoensis</name>
    <dbReference type="NCBI Taxonomy" id="6573"/>
    <lineage>
        <taxon>Eukaryota</taxon>
        <taxon>Metazoa</taxon>
        <taxon>Spiralia</taxon>
        <taxon>Lophotrochozoa</taxon>
        <taxon>Mollusca</taxon>
        <taxon>Bivalvia</taxon>
        <taxon>Autobranchia</taxon>
        <taxon>Pteriomorphia</taxon>
        <taxon>Pectinida</taxon>
        <taxon>Pectinoidea</taxon>
        <taxon>Pectinidae</taxon>
        <taxon>Mizuhopecten</taxon>
    </lineage>
</organism>
<keyword evidence="11" id="KW-1185">Reference proteome</keyword>
<evidence type="ECO:0000256" key="8">
    <source>
        <dbReference type="ARBA" id="ARBA00046435"/>
    </source>
</evidence>
<dbReference type="OrthoDB" id="9970063at2759"/>